<dbReference type="Pfam" id="PF02050">
    <property type="entry name" value="FliJ"/>
    <property type="match status" value="1"/>
</dbReference>
<feature type="coiled-coil region" evidence="11">
    <location>
        <begin position="71"/>
        <end position="98"/>
    </location>
</feature>
<dbReference type="InterPro" id="IPR052570">
    <property type="entry name" value="FliJ"/>
</dbReference>
<evidence type="ECO:0000256" key="6">
    <source>
        <dbReference type="ARBA" id="ARBA00022500"/>
    </source>
</evidence>
<dbReference type="GO" id="GO:0071973">
    <property type="term" value="P:bacterial-type flagellum-dependent cell motility"/>
    <property type="evidence" value="ECO:0007669"/>
    <property type="project" value="InterPro"/>
</dbReference>
<dbReference type="GO" id="GO:0003774">
    <property type="term" value="F:cytoskeletal motor activity"/>
    <property type="evidence" value="ECO:0007669"/>
    <property type="project" value="InterPro"/>
</dbReference>
<evidence type="ECO:0000256" key="2">
    <source>
        <dbReference type="ARBA" id="ARBA00010004"/>
    </source>
</evidence>
<evidence type="ECO:0000256" key="1">
    <source>
        <dbReference type="ARBA" id="ARBA00004413"/>
    </source>
</evidence>
<dbReference type="AlphaFoldDB" id="A0AAU7KUH2"/>
<comment type="similarity">
    <text evidence="2">Belongs to the FliJ family.</text>
</comment>
<keyword evidence="5" id="KW-1003">Cell membrane</keyword>
<evidence type="ECO:0000256" key="9">
    <source>
        <dbReference type="ARBA" id="ARBA00023136"/>
    </source>
</evidence>
<keyword evidence="8" id="KW-0653">Protein transport</keyword>
<protein>
    <recommendedName>
        <fullName evidence="3">Flagellar FliJ protein</fullName>
    </recommendedName>
</protein>
<feature type="compositionally biased region" description="Basic and acidic residues" evidence="12">
    <location>
        <begin position="122"/>
        <end position="133"/>
    </location>
</feature>
<keyword evidence="7" id="KW-1005">Bacterial flagellum biogenesis</keyword>
<keyword evidence="6" id="KW-0145">Chemotaxis</keyword>
<keyword evidence="10" id="KW-1006">Bacterial flagellum protein export</keyword>
<sequence length="150" mass="17468">MRTPLDTLTELARDARDQAMQHLASARRDERQVADQLSSLEHYRQEYAERLHQNMRSGIDPATLHNTQRFLLSLDDALATARRALQQQRQKVSDSQREWQHEQQRLSAYDTLAERRAQEGLRLQARQEQRSSDDLINSRLQRGSAMPGGY</sequence>
<dbReference type="PANTHER" id="PTHR38786:SF1">
    <property type="entry name" value="FLAGELLAR FLIJ PROTEIN"/>
    <property type="match status" value="1"/>
</dbReference>
<dbReference type="GO" id="GO:0015031">
    <property type="term" value="P:protein transport"/>
    <property type="evidence" value="ECO:0007669"/>
    <property type="project" value="UniProtKB-KW"/>
</dbReference>
<evidence type="ECO:0000256" key="5">
    <source>
        <dbReference type="ARBA" id="ARBA00022475"/>
    </source>
</evidence>
<gene>
    <name evidence="13" type="primary">fliJ</name>
    <name evidence="13" type="ORF">NFG57_19910</name>
</gene>
<keyword evidence="13" id="KW-0966">Cell projection</keyword>
<dbReference type="EMBL" id="CP098828">
    <property type="protein sequence ID" value="XBO75039.1"/>
    <property type="molecule type" value="Genomic_DNA"/>
</dbReference>
<dbReference type="GO" id="GO:0005886">
    <property type="term" value="C:plasma membrane"/>
    <property type="evidence" value="ECO:0007669"/>
    <property type="project" value="UniProtKB-SubCell"/>
</dbReference>
<accession>A0AAU7KUH2</accession>
<dbReference type="PANTHER" id="PTHR38786">
    <property type="entry name" value="FLAGELLAR FLIJ PROTEIN"/>
    <property type="match status" value="1"/>
</dbReference>
<evidence type="ECO:0000256" key="3">
    <source>
        <dbReference type="ARBA" id="ARBA00020392"/>
    </source>
</evidence>
<dbReference type="GO" id="GO:0044781">
    <property type="term" value="P:bacterial-type flagellum organization"/>
    <property type="evidence" value="ECO:0007669"/>
    <property type="project" value="UniProtKB-KW"/>
</dbReference>
<evidence type="ECO:0000256" key="4">
    <source>
        <dbReference type="ARBA" id="ARBA00022448"/>
    </source>
</evidence>
<dbReference type="PRINTS" id="PR01004">
    <property type="entry name" value="FLGFLIJ"/>
</dbReference>
<keyword evidence="4" id="KW-0813">Transport</keyword>
<dbReference type="InterPro" id="IPR018006">
    <property type="entry name" value="Flag_FliJ_proteobac"/>
</dbReference>
<evidence type="ECO:0000256" key="12">
    <source>
        <dbReference type="SAM" id="MobiDB-lite"/>
    </source>
</evidence>
<dbReference type="GO" id="GO:0009288">
    <property type="term" value="C:bacterial-type flagellum"/>
    <property type="evidence" value="ECO:0007669"/>
    <property type="project" value="InterPro"/>
</dbReference>
<keyword evidence="13" id="KW-0282">Flagellum</keyword>
<keyword evidence="9" id="KW-0472">Membrane</keyword>
<comment type="subcellular location">
    <subcellularLocation>
        <location evidence="1">Cell membrane</location>
        <topology evidence="1">Peripheral membrane protein</topology>
        <orientation evidence="1">Cytoplasmic side</orientation>
    </subcellularLocation>
</comment>
<reference evidence="13" key="1">
    <citation type="submission" date="2022-06" db="EMBL/GenBank/DDBJ databases">
        <title>A novel DMS-producing enzyme.</title>
        <authorList>
            <person name="Zhang Y."/>
        </authorList>
    </citation>
    <scope>NUCLEOTIDE SEQUENCE</scope>
    <source>
        <strain evidence="13">H10-59</strain>
    </source>
</reference>
<organism evidence="13">
    <name type="scientific">Halomonas sp. H10-59</name>
    <dbReference type="NCBI Taxonomy" id="2950874"/>
    <lineage>
        <taxon>Bacteria</taxon>
        <taxon>Pseudomonadati</taxon>
        <taxon>Pseudomonadota</taxon>
        <taxon>Gammaproteobacteria</taxon>
        <taxon>Oceanospirillales</taxon>
        <taxon>Halomonadaceae</taxon>
        <taxon>Halomonas</taxon>
    </lineage>
</organism>
<dbReference type="GO" id="GO:0006935">
    <property type="term" value="P:chemotaxis"/>
    <property type="evidence" value="ECO:0007669"/>
    <property type="project" value="UniProtKB-KW"/>
</dbReference>
<dbReference type="InterPro" id="IPR053716">
    <property type="entry name" value="Flag_assembly_chemotaxis_eff"/>
</dbReference>
<evidence type="ECO:0000313" key="13">
    <source>
        <dbReference type="EMBL" id="XBO75039.1"/>
    </source>
</evidence>
<dbReference type="RefSeq" id="WP_108132071.1">
    <property type="nucleotide sequence ID" value="NZ_CP098828.1"/>
</dbReference>
<name>A0AAU7KUH2_9GAMM</name>
<evidence type="ECO:0000256" key="8">
    <source>
        <dbReference type="ARBA" id="ARBA00022927"/>
    </source>
</evidence>
<evidence type="ECO:0000256" key="7">
    <source>
        <dbReference type="ARBA" id="ARBA00022795"/>
    </source>
</evidence>
<dbReference type="Gene3D" id="1.10.287.1700">
    <property type="match status" value="1"/>
</dbReference>
<dbReference type="InterPro" id="IPR012823">
    <property type="entry name" value="Flagell_FliJ"/>
</dbReference>
<dbReference type="NCBIfam" id="TIGR02473">
    <property type="entry name" value="flagell_FliJ"/>
    <property type="match status" value="1"/>
</dbReference>
<evidence type="ECO:0000256" key="11">
    <source>
        <dbReference type="SAM" id="Coils"/>
    </source>
</evidence>
<dbReference type="PIRSF" id="PIRSF019404">
    <property type="entry name" value="FliJ"/>
    <property type="match status" value="1"/>
</dbReference>
<keyword evidence="11" id="KW-0175">Coiled coil</keyword>
<proteinExistence type="inferred from homology"/>
<keyword evidence="13" id="KW-0969">Cilium</keyword>
<feature type="region of interest" description="Disordered" evidence="12">
    <location>
        <begin position="122"/>
        <end position="150"/>
    </location>
</feature>
<evidence type="ECO:0000256" key="10">
    <source>
        <dbReference type="ARBA" id="ARBA00023225"/>
    </source>
</evidence>